<dbReference type="InterPro" id="IPR050104">
    <property type="entry name" value="FMN-dep_NADH:Q_OxRdtase_AzoR1"/>
</dbReference>
<dbReference type="RefSeq" id="WP_208809141.1">
    <property type="nucleotide sequence ID" value="NZ_CP045300.1"/>
</dbReference>
<dbReference type="Gene3D" id="3.40.50.360">
    <property type="match status" value="1"/>
</dbReference>
<dbReference type="InterPro" id="IPR029039">
    <property type="entry name" value="Flavoprotein-like_sf"/>
</dbReference>
<evidence type="ECO:0000313" key="3">
    <source>
        <dbReference type="Proteomes" id="UP000199187"/>
    </source>
</evidence>
<keyword evidence="3" id="KW-1185">Reference proteome</keyword>
<dbReference type="Proteomes" id="UP000199187">
    <property type="component" value="Unassembled WGS sequence"/>
</dbReference>
<dbReference type="EMBL" id="FPAU01000004">
    <property type="protein sequence ID" value="SFU06541.1"/>
    <property type="molecule type" value="Genomic_DNA"/>
</dbReference>
<name>A0A1I7D4H8_9ENTR</name>
<accession>A0A1I7D4H8</accession>
<evidence type="ECO:0000313" key="2">
    <source>
        <dbReference type="EMBL" id="SFU06541.1"/>
    </source>
</evidence>
<dbReference type="InterPro" id="IPR003680">
    <property type="entry name" value="Flavodoxin_fold"/>
</dbReference>
<sequence>MRKILLITSSPRGTESLSTRFATEIAHGLRSQGGGSLTVRDLVANPPPHITEDYILGRTASPDSRTTQQNVAVERARELVDELCAADIIVLGSGMMNFGPSSQLKAWIDNVIWPGVTFSYATGAPQAYLLARSFI</sequence>
<gene>
    <name evidence="2" type="ORF">SAMN05192562_104394</name>
</gene>
<proteinExistence type="predicted"/>
<protein>
    <submittedName>
        <fullName evidence="2">FMN-dependent NADH-azoreductase</fullName>
    </submittedName>
</protein>
<dbReference type="Pfam" id="PF02525">
    <property type="entry name" value="Flavodoxin_2"/>
    <property type="match status" value="1"/>
</dbReference>
<feature type="domain" description="Flavodoxin-like fold" evidence="1">
    <location>
        <begin position="3"/>
        <end position="125"/>
    </location>
</feature>
<evidence type="ECO:0000259" key="1">
    <source>
        <dbReference type="Pfam" id="PF02525"/>
    </source>
</evidence>
<dbReference type="AlphaFoldDB" id="A0A1I7D4H8"/>
<dbReference type="PANTHER" id="PTHR43741:SF4">
    <property type="entry name" value="FMN-DEPENDENT NADH:QUINONE OXIDOREDUCTASE"/>
    <property type="match status" value="1"/>
</dbReference>
<organism evidence="2 3">
    <name type="scientific">Kosakonia arachidis</name>
    <dbReference type="NCBI Taxonomy" id="551989"/>
    <lineage>
        <taxon>Bacteria</taxon>
        <taxon>Pseudomonadati</taxon>
        <taxon>Pseudomonadota</taxon>
        <taxon>Gammaproteobacteria</taxon>
        <taxon>Enterobacterales</taxon>
        <taxon>Enterobacteriaceae</taxon>
        <taxon>Kosakonia</taxon>
    </lineage>
</organism>
<reference evidence="3" key="1">
    <citation type="submission" date="2016-10" db="EMBL/GenBank/DDBJ databases">
        <authorList>
            <person name="Varghese N."/>
            <person name="Submissions S."/>
        </authorList>
    </citation>
    <scope>NUCLEOTIDE SEQUENCE [LARGE SCALE GENOMIC DNA]</scope>
    <source>
        <strain evidence="3">Ah-143</strain>
    </source>
</reference>
<dbReference type="SUPFAM" id="SSF52218">
    <property type="entry name" value="Flavoproteins"/>
    <property type="match status" value="1"/>
</dbReference>
<dbReference type="PANTHER" id="PTHR43741">
    <property type="entry name" value="FMN-DEPENDENT NADH-AZOREDUCTASE 1"/>
    <property type="match status" value="1"/>
</dbReference>